<accession>A0AAD8Y993</accession>
<dbReference type="Gene3D" id="3.40.50.720">
    <property type="entry name" value="NAD(P)-binding Rossmann-like Domain"/>
    <property type="match status" value="1"/>
</dbReference>
<dbReference type="Pfam" id="PF00106">
    <property type="entry name" value="adh_short"/>
    <property type="match status" value="1"/>
</dbReference>
<keyword evidence="2" id="KW-0472">Membrane</keyword>
<dbReference type="PANTHER" id="PTHR43157">
    <property type="entry name" value="PHOSPHATIDYLINOSITOL-GLYCAN BIOSYNTHESIS CLASS F PROTEIN-RELATED"/>
    <property type="match status" value="1"/>
</dbReference>
<keyword evidence="2" id="KW-1133">Transmembrane helix</keyword>
<evidence type="ECO:0000313" key="4">
    <source>
        <dbReference type="Proteomes" id="UP001224775"/>
    </source>
</evidence>
<dbReference type="SUPFAM" id="SSF51735">
    <property type="entry name" value="NAD(P)-binding Rossmann-fold domains"/>
    <property type="match status" value="1"/>
</dbReference>
<sequence length="351" mass="38419">MGALTTAVGGATILLSVGGLLFRRRISRNWIQVNPTVTKTLQHNEAIIITGGNCGLGFEAAKDLAGRIGNGKIILACRNYENGESAASMIRQSSGNANVECMKLDLASCDSIRQFALDLTKRNEDSDEQLDISALICNAGVWVPMEQTQKTDEGYEVHFGVNHLGHFRLIQSILPIMTKSKLEDKRVVLVSSSLLKSGKIDMQKRDFIHDGRSDEVDANETKRKSFAPTGYCDSKLMNALTCRQLALELQNQQPPSNITTYAVCPGFCKSNLGRSVNVPFFVSGIMRLFQRTSAQGAQNIVHVTMEDTEKLVSGALYQDGKIEDGTTSVLEGVGADVQKQLWDLSEELSKK</sequence>
<gene>
    <name evidence="3" type="ORF">QTG54_006729</name>
</gene>
<comment type="caution">
    <text evidence="3">The sequence shown here is derived from an EMBL/GenBank/DDBJ whole genome shotgun (WGS) entry which is preliminary data.</text>
</comment>
<evidence type="ECO:0000256" key="1">
    <source>
        <dbReference type="ARBA" id="ARBA00023002"/>
    </source>
</evidence>
<keyword evidence="2" id="KW-0812">Transmembrane</keyword>
<evidence type="ECO:0000313" key="3">
    <source>
        <dbReference type="EMBL" id="KAK1742164.1"/>
    </source>
</evidence>
<reference evidence="3" key="1">
    <citation type="submission" date="2023-06" db="EMBL/GenBank/DDBJ databases">
        <title>Survivors Of The Sea: Transcriptome response of Skeletonema marinoi to long-term dormancy.</title>
        <authorList>
            <person name="Pinder M.I.M."/>
            <person name="Kourtchenko O."/>
            <person name="Robertson E.K."/>
            <person name="Larsson T."/>
            <person name="Maumus F."/>
            <person name="Osuna-Cruz C.M."/>
            <person name="Vancaester E."/>
            <person name="Stenow R."/>
            <person name="Vandepoele K."/>
            <person name="Ploug H."/>
            <person name="Bruchert V."/>
            <person name="Godhe A."/>
            <person name="Topel M."/>
        </authorList>
    </citation>
    <scope>NUCLEOTIDE SEQUENCE</scope>
    <source>
        <strain evidence="3">R05AC</strain>
    </source>
</reference>
<dbReference type="InterPro" id="IPR036291">
    <property type="entry name" value="NAD(P)-bd_dom_sf"/>
</dbReference>
<dbReference type="InterPro" id="IPR002347">
    <property type="entry name" value="SDR_fam"/>
</dbReference>
<organism evidence="3 4">
    <name type="scientific">Skeletonema marinoi</name>
    <dbReference type="NCBI Taxonomy" id="267567"/>
    <lineage>
        <taxon>Eukaryota</taxon>
        <taxon>Sar</taxon>
        <taxon>Stramenopiles</taxon>
        <taxon>Ochrophyta</taxon>
        <taxon>Bacillariophyta</taxon>
        <taxon>Coscinodiscophyceae</taxon>
        <taxon>Thalassiosirophycidae</taxon>
        <taxon>Thalassiosirales</taxon>
        <taxon>Skeletonemataceae</taxon>
        <taxon>Skeletonema</taxon>
        <taxon>Skeletonema marinoi-dohrnii complex</taxon>
    </lineage>
</organism>
<dbReference type="AlphaFoldDB" id="A0AAD8Y993"/>
<keyword evidence="4" id="KW-1185">Reference proteome</keyword>
<dbReference type="Proteomes" id="UP001224775">
    <property type="component" value="Unassembled WGS sequence"/>
</dbReference>
<keyword evidence="1" id="KW-0560">Oxidoreductase</keyword>
<protein>
    <submittedName>
        <fullName evidence="3">Rossmann-fold NAD(P)-binding domain-containing protein</fullName>
    </submittedName>
</protein>
<proteinExistence type="predicted"/>
<name>A0AAD8Y993_9STRA</name>
<dbReference type="PRINTS" id="PR00081">
    <property type="entry name" value="GDHRDH"/>
</dbReference>
<dbReference type="GO" id="GO:0016491">
    <property type="term" value="F:oxidoreductase activity"/>
    <property type="evidence" value="ECO:0007669"/>
    <property type="project" value="UniProtKB-KW"/>
</dbReference>
<evidence type="ECO:0000256" key="2">
    <source>
        <dbReference type="SAM" id="Phobius"/>
    </source>
</evidence>
<dbReference type="PANTHER" id="PTHR43157:SF31">
    <property type="entry name" value="PHOSPHATIDYLINOSITOL-GLYCAN BIOSYNTHESIS CLASS F PROTEIN"/>
    <property type="match status" value="1"/>
</dbReference>
<dbReference type="EMBL" id="JATAAI010000011">
    <property type="protein sequence ID" value="KAK1742164.1"/>
    <property type="molecule type" value="Genomic_DNA"/>
</dbReference>
<feature type="transmembrane region" description="Helical" evidence="2">
    <location>
        <begin position="6"/>
        <end position="22"/>
    </location>
</feature>